<accession>A0A4P6UN21</accession>
<evidence type="ECO:0000313" key="6">
    <source>
        <dbReference type="Proteomes" id="UP000292939"/>
    </source>
</evidence>
<sequence>MDRLTDFLERFELRATLLHNGVLARPLQAEASEGAGRLYLLRQGAVELAGPGRRHCLLREPTLVFYACPQRHTLRPVGEARAHLLGALIEFGAGDENPLLQALDQPLCLPLADMQGVASLIDALFEEAAVRHCGQAAVLERLSEVLVVRLLRLAMERKLMDRGVMAGLADLRLARALTAIHAAPQSGWTLERMAARAGMSRSRFAGHFTAVMGMPAAEYLKRWRVGLAKRLLRAGRPVKQVALEVGYGSSASFGRAFGQVEGATPTAWLQGVRESAGA</sequence>
<dbReference type="Gene3D" id="1.10.10.60">
    <property type="entry name" value="Homeodomain-like"/>
    <property type="match status" value="2"/>
</dbReference>
<feature type="domain" description="HTH araC/xylS-type" evidence="4">
    <location>
        <begin position="174"/>
        <end position="271"/>
    </location>
</feature>
<evidence type="ECO:0000256" key="3">
    <source>
        <dbReference type="ARBA" id="ARBA00023163"/>
    </source>
</evidence>
<dbReference type="InterPro" id="IPR018062">
    <property type="entry name" value="HTH_AraC-typ_CS"/>
</dbReference>
<dbReference type="InterPro" id="IPR032783">
    <property type="entry name" value="AraC_lig"/>
</dbReference>
<dbReference type="EMBL" id="CP031395">
    <property type="protein sequence ID" value="QBK06633.1"/>
    <property type="molecule type" value="Genomic_DNA"/>
</dbReference>
<evidence type="ECO:0000313" key="5">
    <source>
        <dbReference type="EMBL" id="QBK06633.1"/>
    </source>
</evidence>
<dbReference type="Proteomes" id="UP000292939">
    <property type="component" value="Chromosome"/>
</dbReference>
<organism evidence="5 6">
    <name type="scientific">Hylemonella gracilis</name>
    <dbReference type="NCBI Taxonomy" id="80880"/>
    <lineage>
        <taxon>Bacteria</taxon>
        <taxon>Pseudomonadati</taxon>
        <taxon>Pseudomonadota</taxon>
        <taxon>Betaproteobacteria</taxon>
        <taxon>Burkholderiales</taxon>
        <taxon>Comamonadaceae</taxon>
        <taxon>Hylemonella</taxon>
    </lineage>
</organism>
<evidence type="ECO:0000256" key="1">
    <source>
        <dbReference type="ARBA" id="ARBA00023015"/>
    </source>
</evidence>
<dbReference type="PANTHER" id="PTHR46796:SF13">
    <property type="entry name" value="HTH-TYPE TRANSCRIPTIONAL ACTIVATOR RHAS"/>
    <property type="match status" value="1"/>
</dbReference>
<dbReference type="SUPFAM" id="SSF46689">
    <property type="entry name" value="Homeodomain-like"/>
    <property type="match status" value="2"/>
</dbReference>
<dbReference type="AlphaFoldDB" id="A0A4P6UN21"/>
<keyword evidence="1" id="KW-0805">Transcription regulation</keyword>
<dbReference type="InterPro" id="IPR009057">
    <property type="entry name" value="Homeodomain-like_sf"/>
</dbReference>
<gene>
    <name evidence="5" type="ORF">DW355_15345</name>
</gene>
<name>A0A4P6UN21_9BURK</name>
<dbReference type="PANTHER" id="PTHR46796">
    <property type="entry name" value="HTH-TYPE TRANSCRIPTIONAL ACTIVATOR RHAS-RELATED"/>
    <property type="match status" value="1"/>
</dbReference>
<evidence type="ECO:0000256" key="2">
    <source>
        <dbReference type="ARBA" id="ARBA00023125"/>
    </source>
</evidence>
<dbReference type="PROSITE" id="PS00041">
    <property type="entry name" value="HTH_ARAC_FAMILY_1"/>
    <property type="match status" value="1"/>
</dbReference>
<dbReference type="GO" id="GO:0043565">
    <property type="term" value="F:sequence-specific DNA binding"/>
    <property type="evidence" value="ECO:0007669"/>
    <property type="project" value="InterPro"/>
</dbReference>
<dbReference type="PROSITE" id="PS01124">
    <property type="entry name" value="HTH_ARAC_FAMILY_2"/>
    <property type="match status" value="1"/>
</dbReference>
<dbReference type="KEGG" id="hgr:DW355_15345"/>
<dbReference type="OrthoDB" id="9789899at2"/>
<dbReference type="Pfam" id="PF12833">
    <property type="entry name" value="HTH_18"/>
    <property type="match status" value="1"/>
</dbReference>
<evidence type="ECO:0000259" key="4">
    <source>
        <dbReference type="PROSITE" id="PS01124"/>
    </source>
</evidence>
<keyword evidence="2" id="KW-0238">DNA-binding</keyword>
<dbReference type="InterPro" id="IPR018060">
    <property type="entry name" value="HTH_AraC"/>
</dbReference>
<dbReference type="SMART" id="SM00342">
    <property type="entry name" value="HTH_ARAC"/>
    <property type="match status" value="1"/>
</dbReference>
<reference evidence="5 6" key="1">
    <citation type="submission" date="2018-07" db="EMBL/GenBank/DDBJ databases">
        <title>Exploring interactions and the metabolic potential of the ultra-small soil bacteria Hylemonella gracilis.</title>
        <authorList>
            <person name="Tyc O."/>
            <person name="Kulkarni P."/>
            <person name="Gawehns F."/>
            <person name="Hundscheid M."/>
            <person name="Zweers H."/>
            <person name="Garbeva P."/>
        </authorList>
    </citation>
    <scope>NUCLEOTIDE SEQUENCE [LARGE SCALE GENOMIC DNA]</scope>
    <source>
        <strain evidence="5 6">NS1</strain>
    </source>
</reference>
<protein>
    <submittedName>
        <fullName evidence="5">AraC family transcriptional regulator</fullName>
    </submittedName>
</protein>
<dbReference type="GO" id="GO:0003700">
    <property type="term" value="F:DNA-binding transcription factor activity"/>
    <property type="evidence" value="ECO:0007669"/>
    <property type="project" value="InterPro"/>
</dbReference>
<proteinExistence type="predicted"/>
<dbReference type="InterPro" id="IPR050204">
    <property type="entry name" value="AraC_XylS_family_regulators"/>
</dbReference>
<dbReference type="Pfam" id="PF12852">
    <property type="entry name" value="Cupin_6"/>
    <property type="match status" value="1"/>
</dbReference>
<keyword evidence="3" id="KW-0804">Transcription</keyword>